<comment type="caution">
    <text evidence="2">The sequence shown here is derived from an EMBL/GenBank/DDBJ whole genome shotgun (WGS) entry which is preliminary data.</text>
</comment>
<protein>
    <recommendedName>
        <fullName evidence="4">Lipoprotein</fullName>
    </recommendedName>
</protein>
<dbReference type="EMBL" id="JAVREY010000039">
    <property type="protein sequence ID" value="MDT0466555.1"/>
    <property type="molecule type" value="Genomic_DNA"/>
</dbReference>
<evidence type="ECO:0000313" key="3">
    <source>
        <dbReference type="Proteomes" id="UP001183809"/>
    </source>
</evidence>
<dbReference type="Proteomes" id="UP001183809">
    <property type="component" value="Unassembled WGS sequence"/>
</dbReference>
<feature type="compositionally biased region" description="Low complexity" evidence="1">
    <location>
        <begin position="124"/>
        <end position="135"/>
    </location>
</feature>
<keyword evidence="3" id="KW-1185">Reference proteome</keyword>
<accession>A0ABU2U0C7</accession>
<feature type="compositionally biased region" description="Basic and acidic residues" evidence="1">
    <location>
        <begin position="94"/>
        <end position="103"/>
    </location>
</feature>
<feature type="compositionally biased region" description="Pro residues" evidence="1">
    <location>
        <begin position="39"/>
        <end position="49"/>
    </location>
</feature>
<gene>
    <name evidence="2" type="ORF">RM764_26715</name>
</gene>
<feature type="compositionally biased region" description="Low complexity" evidence="1">
    <location>
        <begin position="52"/>
        <end position="77"/>
    </location>
</feature>
<dbReference type="RefSeq" id="WP_311698017.1">
    <property type="nucleotide sequence ID" value="NZ_JAVREY010000039.1"/>
</dbReference>
<dbReference type="PROSITE" id="PS51257">
    <property type="entry name" value="PROKAR_LIPOPROTEIN"/>
    <property type="match status" value="1"/>
</dbReference>
<feature type="compositionally biased region" description="Low complexity" evidence="1">
    <location>
        <begin position="28"/>
        <end position="38"/>
    </location>
</feature>
<organism evidence="2 3">
    <name type="scientific">Streptomyces gibsoniae</name>
    <dbReference type="NCBI Taxonomy" id="3075529"/>
    <lineage>
        <taxon>Bacteria</taxon>
        <taxon>Bacillati</taxon>
        <taxon>Actinomycetota</taxon>
        <taxon>Actinomycetes</taxon>
        <taxon>Kitasatosporales</taxon>
        <taxon>Streptomycetaceae</taxon>
        <taxon>Streptomyces</taxon>
    </lineage>
</organism>
<evidence type="ECO:0000313" key="2">
    <source>
        <dbReference type="EMBL" id="MDT0466555.1"/>
    </source>
</evidence>
<evidence type="ECO:0008006" key="4">
    <source>
        <dbReference type="Google" id="ProtNLM"/>
    </source>
</evidence>
<name>A0ABU2U0C7_9ACTN</name>
<proteinExistence type="predicted"/>
<feature type="region of interest" description="Disordered" evidence="1">
    <location>
        <begin position="28"/>
        <end position="135"/>
    </location>
</feature>
<sequence length="172" mass="17661">MRRTFLSVALALLAAGCVTVRHDSGGRQAAAADAHAPAPVAPRPSAPRPPRGEAALVRTGSLSRPRSAPSSPAGLRSSSEERRPVPAQRPAVPDARRLGEPQERPATQVRAGRRPAVASTPRQAPYAPGRTTTARPAAAHGLVVPARQGGDPFAVCGLVENMGLTEAAAVVC</sequence>
<evidence type="ECO:0000256" key="1">
    <source>
        <dbReference type="SAM" id="MobiDB-lite"/>
    </source>
</evidence>
<reference evidence="3" key="1">
    <citation type="submission" date="2023-07" db="EMBL/GenBank/DDBJ databases">
        <title>30 novel species of actinomycetes from the DSMZ collection.</title>
        <authorList>
            <person name="Nouioui I."/>
        </authorList>
    </citation>
    <scope>NUCLEOTIDE SEQUENCE [LARGE SCALE GENOMIC DNA]</scope>
    <source>
        <strain evidence="3">DSM 41699</strain>
    </source>
</reference>